<gene>
    <name evidence="3" type="ORF">SSQG_05710</name>
</gene>
<dbReference type="Gene3D" id="1.10.1740.10">
    <property type="match status" value="1"/>
</dbReference>
<dbReference type="Proteomes" id="UP000004184">
    <property type="component" value="Unassembled WGS sequence"/>
</dbReference>
<dbReference type="STRING" id="591159.SSQG_05710"/>
<organism evidence="3 4">
    <name type="scientific">Streptomyces viridochromogenes (strain DSM 40736 / JCM 4977 / BCRC 1201 / Tue 494)</name>
    <dbReference type="NCBI Taxonomy" id="591159"/>
    <lineage>
        <taxon>Bacteria</taxon>
        <taxon>Bacillati</taxon>
        <taxon>Actinomycetota</taxon>
        <taxon>Actinomycetes</taxon>
        <taxon>Kitasatosporales</taxon>
        <taxon>Streptomycetaceae</taxon>
        <taxon>Streptomyces</taxon>
    </lineage>
</organism>
<evidence type="ECO:0000259" key="2">
    <source>
        <dbReference type="Pfam" id="PF04542"/>
    </source>
</evidence>
<dbReference type="SUPFAM" id="SSF88946">
    <property type="entry name" value="Sigma2 domain of RNA polymerase sigma factors"/>
    <property type="match status" value="1"/>
</dbReference>
<dbReference type="EMBL" id="GG657757">
    <property type="protein sequence ID" value="EFL35192.1"/>
    <property type="molecule type" value="Genomic_DNA"/>
</dbReference>
<sequence>MRNISDTRRREATVDSQHWRGTVTAAQSGDRQALDEPVTGWLPLVYNIVGRAPNGHADVDDIVQETMLRAVGNLGSPRDRTASGP</sequence>
<feature type="domain" description="RNA polymerase sigma-70 region 2" evidence="2">
    <location>
        <begin position="41"/>
        <end position="76"/>
    </location>
</feature>
<proteinExistence type="predicted"/>
<evidence type="ECO:0000313" key="3">
    <source>
        <dbReference type="EMBL" id="EFL35192.1"/>
    </source>
</evidence>
<dbReference type="Pfam" id="PF04542">
    <property type="entry name" value="Sigma70_r2"/>
    <property type="match status" value="1"/>
</dbReference>
<reference evidence="4" key="1">
    <citation type="submission" date="2009-02" db="EMBL/GenBank/DDBJ databases">
        <title>Annotation of Streptomyces viridochromogenes strain DSM 40736.</title>
        <authorList>
            <consortium name="The Broad Institute Genome Sequencing Platform"/>
            <consortium name="Broad Institute Microbial Sequencing Center"/>
            <person name="Fischbach M."/>
            <person name="Godfrey P."/>
            <person name="Ward D."/>
            <person name="Young S."/>
            <person name="Zeng Q."/>
            <person name="Koehrsen M."/>
            <person name="Alvarado L."/>
            <person name="Berlin A.M."/>
            <person name="Bochicchio J."/>
            <person name="Borenstein D."/>
            <person name="Chapman S.B."/>
            <person name="Chen Z."/>
            <person name="Engels R."/>
            <person name="Freedman E."/>
            <person name="Gellesch M."/>
            <person name="Goldberg J."/>
            <person name="Griggs A."/>
            <person name="Gujja S."/>
            <person name="Heilman E.R."/>
            <person name="Heiman D.I."/>
            <person name="Hepburn T.A."/>
            <person name="Howarth C."/>
            <person name="Jen D."/>
            <person name="Larson L."/>
            <person name="Lewis B."/>
            <person name="Mehta T."/>
            <person name="Park D."/>
            <person name="Pearson M."/>
            <person name="Richards J."/>
            <person name="Roberts A."/>
            <person name="Saif S."/>
            <person name="Shea T.D."/>
            <person name="Shenoy N."/>
            <person name="Sisk P."/>
            <person name="Stolte C."/>
            <person name="Sykes S.N."/>
            <person name="Thomson T."/>
            <person name="Walk T."/>
            <person name="White J."/>
            <person name="Yandava C."/>
            <person name="Straight P."/>
            <person name="Clardy J."/>
            <person name="Hung D."/>
            <person name="Kolter R."/>
            <person name="Mekalanos J."/>
            <person name="Walker S."/>
            <person name="Walsh C.T."/>
            <person name="Wieland-Brown L.C."/>
            <person name="Haas B."/>
            <person name="Nusbaum C."/>
            <person name="Birren B."/>
        </authorList>
    </citation>
    <scope>NUCLEOTIDE SEQUENCE [LARGE SCALE GENOMIC DNA]</scope>
    <source>
        <strain evidence="4">DSM 40736 / JCM 4977 / BCRC 1201 / Tue 494</strain>
    </source>
</reference>
<dbReference type="GO" id="GO:0006352">
    <property type="term" value="P:DNA-templated transcription initiation"/>
    <property type="evidence" value="ECO:0007669"/>
    <property type="project" value="InterPro"/>
</dbReference>
<name>D9WXY0_STRVT</name>
<dbReference type="GO" id="GO:0003700">
    <property type="term" value="F:DNA-binding transcription factor activity"/>
    <property type="evidence" value="ECO:0007669"/>
    <property type="project" value="InterPro"/>
</dbReference>
<accession>D9WXY0</accession>
<dbReference type="InterPro" id="IPR007627">
    <property type="entry name" value="RNA_pol_sigma70_r2"/>
</dbReference>
<dbReference type="eggNOG" id="COG1595">
    <property type="taxonomic scope" value="Bacteria"/>
</dbReference>
<evidence type="ECO:0000313" key="4">
    <source>
        <dbReference type="Proteomes" id="UP000004184"/>
    </source>
</evidence>
<feature type="compositionally biased region" description="Basic and acidic residues" evidence="1">
    <location>
        <begin position="1"/>
        <end position="13"/>
    </location>
</feature>
<protein>
    <submittedName>
        <fullName evidence="3">Predicted protein</fullName>
    </submittedName>
</protein>
<evidence type="ECO:0000256" key="1">
    <source>
        <dbReference type="SAM" id="MobiDB-lite"/>
    </source>
</evidence>
<dbReference type="HOGENOM" id="CLU_2511411_0_0_11"/>
<feature type="region of interest" description="Disordered" evidence="1">
    <location>
        <begin position="1"/>
        <end position="34"/>
    </location>
</feature>
<dbReference type="AlphaFoldDB" id="D9WXY0"/>
<keyword evidence="4" id="KW-1185">Reference proteome</keyword>
<dbReference type="InterPro" id="IPR013325">
    <property type="entry name" value="RNA_pol_sigma_r2"/>
</dbReference>